<keyword evidence="2" id="KW-1185">Reference proteome</keyword>
<accession>A0ABR2FKK6</accession>
<protein>
    <submittedName>
        <fullName evidence="1">Uncharacterized protein</fullName>
    </submittedName>
</protein>
<name>A0ABR2FKK6_9ROSI</name>
<dbReference type="Proteomes" id="UP001472677">
    <property type="component" value="Unassembled WGS sequence"/>
</dbReference>
<comment type="caution">
    <text evidence="1">The sequence shown here is derived from an EMBL/GenBank/DDBJ whole genome shotgun (WGS) entry which is preliminary data.</text>
</comment>
<sequence length="119" mass="13769">MVPLSSMTTFVVFLTELYVMGRWNHGEMVLDMVLRVLYILVRMLILFEGLSKNLLVVELMGQPEKVFHLEAASLNLSGFSWLAQLKWQSQIIVFDGCKTESWMDISLHAKLCIFIHNYT</sequence>
<dbReference type="EMBL" id="JBBPBM010000006">
    <property type="protein sequence ID" value="KAK8581487.1"/>
    <property type="molecule type" value="Genomic_DNA"/>
</dbReference>
<reference evidence="1 2" key="1">
    <citation type="journal article" date="2024" name="G3 (Bethesda)">
        <title>Genome assembly of Hibiscus sabdariffa L. provides insights into metabolisms of medicinal natural products.</title>
        <authorList>
            <person name="Kim T."/>
        </authorList>
    </citation>
    <scope>NUCLEOTIDE SEQUENCE [LARGE SCALE GENOMIC DNA]</scope>
    <source>
        <strain evidence="1">TK-2024</strain>
        <tissue evidence="1">Old leaves</tissue>
    </source>
</reference>
<proteinExistence type="predicted"/>
<gene>
    <name evidence="1" type="ORF">V6N12_071708</name>
</gene>
<organism evidence="1 2">
    <name type="scientific">Hibiscus sabdariffa</name>
    <name type="common">roselle</name>
    <dbReference type="NCBI Taxonomy" id="183260"/>
    <lineage>
        <taxon>Eukaryota</taxon>
        <taxon>Viridiplantae</taxon>
        <taxon>Streptophyta</taxon>
        <taxon>Embryophyta</taxon>
        <taxon>Tracheophyta</taxon>
        <taxon>Spermatophyta</taxon>
        <taxon>Magnoliopsida</taxon>
        <taxon>eudicotyledons</taxon>
        <taxon>Gunneridae</taxon>
        <taxon>Pentapetalae</taxon>
        <taxon>rosids</taxon>
        <taxon>malvids</taxon>
        <taxon>Malvales</taxon>
        <taxon>Malvaceae</taxon>
        <taxon>Malvoideae</taxon>
        <taxon>Hibiscus</taxon>
    </lineage>
</organism>
<evidence type="ECO:0000313" key="1">
    <source>
        <dbReference type="EMBL" id="KAK8581487.1"/>
    </source>
</evidence>
<evidence type="ECO:0000313" key="2">
    <source>
        <dbReference type="Proteomes" id="UP001472677"/>
    </source>
</evidence>